<evidence type="ECO:0000313" key="2">
    <source>
        <dbReference type="EMBL" id="GER86891.1"/>
    </source>
</evidence>
<organism evidence="2 3">
    <name type="scientific">Dictyobacter vulcani</name>
    <dbReference type="NCBI Taxonomy" id="2607529"/>
    <lineage>
        <taxon>Bacteria</taxon>
        <taxon>Bacillati</taxon>
        <taxon>Chloroflexota</taxon>
        <taxon>Ktedonobacteria</taxon>
        <taxon>Ktedonobacterales</taxon>
        <taxon>Dictyobacteraceae</taxon>
        <taxon>Dictyobacter</taxon>
    </lineage>
</organism>
<keyword evidence="1" id="KW-1133">Transmembrane helix</keyword>
<dbReference type="Proteomes" id="UP000326912">
    <property type="component" value="Unassembled WGS sequence"/>
</dbReference>
<keyword evidence="1" id="KW-0812">Transmembrane</keyword>
<sequence>MARRFHPRSTPKENLHIFYRSIPWKLMVILPIMIVLAVPTFIYGAHAGSGVLSSVTNMFYTLSNISNAPTPTPLPAFPTVLPRVGSIEHTIGEGDNCDAVLTYKMNMFGASEVFSDTNPTTVQQLSKDVGLDCHSLQPGMKMRLSPQYPLVALGGVLLKIDAATAREVLPTPLIKVQSKEDYAPDCSKGCLLSVRITPEVKVRLMVHTTLALHPGAWIWTQARLARKEISGFSQYPYADPNASLNGMTLQACDFQANDTHDDDSAACSDLDPNTIDVDGGSWLFGVTGSSALDHWNYKFHAPPGTQILVWLQDKGGHLSYHGGDPIYRYDPATRLYVKL</sequence>
<feature type="transmembrane region" description="Helical" evidence="1">
    <location>
        <begin position="21"/>
        <end position="44"/>
    </location>
</feature>
<dbReference type="AlphaFoldDB" id="A0A5J4KKZ5"/>
<protein>
    <submittedName>
        <fullName evidence="2">Uncharacterized protein</fullName>
    </submittedName>
</protein>
<name>A0A5J4KKZ5_9CHLR</name>
<reference evidence="2 3" key="1">
    <citation type="submission" date="2019-10" db="EMBL/GenBank/DDBJ databases">
        <title>Dictyobacter vulcani sp. nov., within the class Ktedonobacteria, isolated from soil of volcanic Mt. Zao.</title>
        <authorList>
            <person name="Zheng Y."/>
            <person name="Wang C.M."/>
            <person name="Sakai Y."/>
            <person name="Abe K."/>
            <person name="Yokota A."/>
            <person name="Yabe S."/>
        </authorList>
    </citation>
    <scope>NUCLEOTIDE SEQUENCE [LARGE SCALE GENOMIC DNA]</scope>
    <source>
        <strain evidence="2 3">W12</strain>
    </source>
</reference>
<evidence type="ECO:0000313" key="3">
    <source>
        <dbReference type="Proteomes" id="UP000326912"/>
    </source>
</evidence>
<evidence type="ECO:0000256" key="1">
    <source>
        <dbReference type="SAM" id="Phobius"/>
    </source>
</evidence>
<keyword evidence="3" id="KW-1185">Reference proteome</keyword>
<keyword evidence="1" id="KW-0472">Membrane</keyword>
<dbReference type="EMBL" id="BKZW01000001">
    <property type="protein sequence ID" value="GER86891.1"/>
    <property type="molecule type" value="Genomic_DNA"/>
</dbReference>
<accession>A0A5J4KKZ5</accession>
<proteinExistence type="predicted"/>
<gene>
    <name evidence="2" type="ORF">KDW_10530</name>
</gene>
<comment type="caution">
    <text evidence="2">The sequence shown here is derived from an EMBL/GenBank/DDBJ whole genome shotgun (WGS) entry which is preliminary data.</text>
</comment>
<dbReference type="RefSeq" id="WP_151754951.1">
    <property type="nucleotide sequence ID" value="NZ_BKZW01000001.1"/>
</dbReference>